<keyword evidence="2" id="KW-1185">Reference proteome</keyword>
<gene>
    <name evidence="1" type="ORF">GA0074704_4133</name>
</gene>
<dbReference type="EMBL" id="LT607751">
    <property type="protein sequence ID" value="SCG65679.1"/>
    <property type="molecule type" value="Genomic_DNA"/>
</dbReference>
<dbReference type="AlphaFoldDB" id="A0A1C5J684"/>
<dbReference type="Pfam" id="PF00702">
    <property type="entry name" value="Hydrolase"/>
    <property type="match status" value="1"/>
</dbReference>
<name>A0A1C5J684_9ACTN</name>
<dbReference type="Proteomes" id="UP000198210">
    <property type="component" value="Chromosome I"/>
</dbReference>
<organism evidence="1 2">
    <name type="scientific">Micromonospora siamensis</name>
    <dbReference type="NCBI Taxonomy" id="299152"/>
    <lineage>
        <taxon>Bacteria</taxon>
        <taxon>Bacillati</taxon>
        <taxon>Actinomycetota</taxon>
        <taxon>Actinomycetes</taxon>
        <taxon>Micromonosporales</taxon>
        <taxon>Micromonosporaceae</taxon>
        <taxon>Micromonospora</taxon>
    </lineage>
</organism>
<dbReference type="InterPro" id="IPR023214">
    <property type="entry name" value="HAD_sf"/>
</dbReference>
<reference evidence="1 2" key="1">
    <citation type="submission" date="2016-06" db="EMBL/GenBank/DDBJ databases">
        <authorList>
            <person name="Kjaerup R.B."/>
            <person name="Dalgaard T.S."/>
            <person name="Juul-Madsen H.R."/>
        </authorList>
    </citation>
    <scope>NUCLEOTIDE SEQUENCE [LARGE SCALE GENOMIC DNA]</scope>
    <source>
        <strain evidence="1 2">DSM 45097</strain>
    </source>
</reference>
<proteinExistence type="predicted"/>
<dbReference type="Gene3D" id="3.40.50.1000">
    <property type="entry name" value="HAD superfamily/HAD-like"/>
    <property type="match status" value="1"/>
</dbReference>
<dbReference type="RefSeq" id="WP_157743743.1">
    <property type="nucleotide sequence ID" value="NZ_JBHLYF010000005.1"/>
</dbReference>
<accession>A0A1C5J684</accession>
<dbReference type="Gene3D" id="1.20.120.1600">
    <property type="match status" value="1"/>
</dbReference>
<protein>
    <submittedName>
        <fullName evidence="1">Putative hydrolase of the HAD superfamily</fullName>
    </submittedName>
</protein>
<sequence>MPASPAAVLFDAADTLFHNRGLADLFDGWERDGDPRLTRACLDAAIRTVGGRGLWPADSATGSQRRAAWTDFYRLAFLEAGHPPPAAAAYAADCAGQVVDPAAYRLFGDVPEVLDALDAQGLPLGIVSNFDPLIWPILDRLDLRRRFGAIVTSYDAGCYKPDPRIFRIATDRLGVPAEDVLFVGDSPYSDVGGAAAAGMTAVLVDRTGAHPDFAGPRVTDLRALLHHHPGAERG</sequence>
<dbReference type="PRINTS" id="PR00413">
    <property type="entry name" value="HADHALOGNASE"/>
</dbReference>
<evidence type="ECO:0000313" key="2">
    <source>
        <dbReference type="Proteomes" id="UP000198210"/>
    </source>
</evidence>
<keyword evidence="1" id="KW-0378">Hydrolase</keyword>
<dbReference type="PANTHER" id="PTHR46191">
    <property type="match status" value="1"/>
</dbReference>
<dbReference type="NCBIfam" id="TIGR01549">
    <property type="entry name" value="HAD-SF-IA-v1"/>
    <property type="match status" value="1"/>
</dbReference>
<dbReference type="InterPro" id="IPR036412">
    <property type="entry name" value="HAD-like_sf"/>
</dbReference>
<dbReference type="SFLD" id="SFLDG01129">
    <property type="entry name" value="C1.5:_HAD__Beta-PGM__Phosphata"/>
    <property type="match status" value="1"/>
</dbReference>
<dbReference type="NCBIfam" id="TIGR01509">
    <property type="entry name" value="HAD-SF-IA-v3"/>
    <property type="match status" value="1"/>
</dbReference>
<evidence type="ECO:0000313" key="1">
    <source>
        <dbReference type="EMBL" id="SCG65679.1"/>
    </source>
</evidence>
<dbReference type="GO" id="GO:0016787">
    <property type="term" value="F:hydrolase activity"/>
    <property type="evidence" value="ECO:0007669"/>
    <property type="project" value="UniProtKB-KW"/>
</dbReference>
<dbReference type="InterPro" id="IPR006439">
    <property type="entry name" value="HAD-SF_hydro_IA"/>
</dbReference>
<dbReference type="SFLD" id="SFLDS00003">
    <property type="entry name" value="Haloacid_Dehalogenase"/>
    <property type="match status" value="1"/>
</dbReference>
<dbReference type="InterPro" id="IPR051828">
    <property type="entry name" value="HAD-like_hydrolase_domain"/>
</dbReference>
<dbReference type="SUPFAM" id="SSF56784">
    <property type="entry name" value="HAD-like"/>
    <property type="match status" value="1"/>
</dbReference>
<dbReference type="PANTHER" id="PTHR46191:SF2">
    <property type="entry name" value="HALOACID DEHALOGENASE-LIKE HYDROLASE DOMAIN-CONTAINING PROTEIN 3"/>
    <property type="match status" value="1"/>
</dbReference>